<keyword evidence="5" id="KW-0133">Cell shape</keyword>
<dbReference type="EMBL" id="AWVF01000093">
    <property type="protein sequence ID" value="ERJ96887.1"/>
    <property type="molecule type" value="Genomic_DNA"/>
</dbReference>
<dbReference type="GO" id="GO:0008360">
    <property type="term" value="P:regulation of cell shape"/>
    <property type="evidence" value="ECO:0007669"/>
    <property type="project" value="UniProtKB-KW"/>
</dbReference>
<dbReference type="GO" id="GO:0009252">
    <property type="term" value="P:peptidoglycan biosynthetic process"/>
    <property type="evidence" value="ECO:0007669"/>
    <property type="project" value="UniProtKB-KW"/>
</dbReference>
<keyword evidence="4 18" id="KW-0812">Transmembrane</keyword>
<feature type="transmembrane region" description="Helical" evidence="18">
    <location>
        <begin position="322"/>
        <end position="343"/>
    </location>
</feature>
<dbReference type="GO" id="GO:0015648">
    <property type="term" value="F:lipid-linked peptidoglycan transporter activity"/>
    <property type="evidence" value="ECO:0007669"/>
    <property type="project" value="TreeGrafter"/>
</dbReference>
<dbReference type="Pfam" id="PF01098">
    <property type="entry name" value="FTSW_RODA_SPOVE"/>
    <property type="match status" value="1"/>
</dbReference>
<evidence type="ECO:0000256" key="16">
    <source>
        <dbReference type="ARBA" id="ARBA00049966"/>
    </source>
</evidence>
<keyword evidence="8 18" id="KW-0472">Membrane</keyword>
<feature type="transmembrane region" description="Helical" evidence="18">
    <location>
        <begin position="355"/>
        <end position="378"/>
    </location>
</feature>
<protein>
    <recommendedName>
        <fullName evidence="12">Probable peptidoglycan glycosyltransferase FtsW</fullName>
        <ecNumber evidence="14">2.4.99.28</ecNumber>
    </recommendedName>
    <alternativeName>
        <fullName evidence="13">Cell division protein FtsW</fullName>
    </alternativeName>
    <alternativeName>
        <fullName evidence="10">Cell wall polymerase</fullName>
    </alternativeName>
    <alternativeName>
        <fullName evidence="9">Peptidoglycan polymerase</fullName>
    </alternativeName>
</protein>
<keyword evidence="6" id="KW-0573">Peptidoglycan synthesis</keyword>
<evidence type="ECO:0000256" key="17">
    <source>
        <dbReference type="SAM" id="MobiDB-lite"/>
    </source>
</evidence>
<comment type="similarity">
    <text evidence="11">Belongs to the SEDS family. FtsW subfamily.</text>
</comment>
<comment type="caution">
    <text evidence="19">The sequence shown here is derived from an EMBL/GenBank/DDBJ whole genome shotgun (WGS) entry which is preliminary data.</text>
</comment>
<evidence type="ECO:0000256" key="4">
    <source>
        <dbReference type="ARBA" id="ARBA00022692"/>
    </source>
</evidence>
<dbReference type="GO" id="GO:0051301">
    <property type="term" value="P:cell division"/>
    <property type="evidence" value="ECO:0007669"/>
    <property type="project" value="InterPro"/>
</dbReference>
<evidence type="ECO:0000313" key="20">
    <source>
        <dbReference type="Proteomes" id="UP000016662"/>
    </source>
</evidence>
<feature type="transmembrane region" description="Helical" evidence="18">
    <location>
        <begin position="94"/>
        <end position="111"/>
    </location>
</feature>
<sequence>MYKNGLTYGKCTTIVLLTHIIMLLAILLRGKYDTPQDILPLAVAVIGLDLTYSIVLRFLYRQMTYTLDFVLLLLINISVMFQSCFGGVGFAAKHYVTCIVALAVCQVGFLLTRNHVWIQSKKIVLYILLGVLILSILLLTGSRSMWINIGPISIQPSEFMKPVFVLICATSIREQHEKKKILFFYVSKEMMILTGAFIVIVGLQWWCRDLGSLPTFAAAYGCALACRLCYPKAKFSKKTIIGISAIAAILVALALRFAPGYVQNRLSVDIWNQMEGDGYQQCKALIAIAEGGLFGKGPGCGSLYKVFASDTDIVFSTICEEWGFLVALLSILILMAMMLLPMINKPRSYFHTTMILGCVAVLIVQMGLNIFGSCNLIPFTGVTIPFISQGGSSMITSGFLAGMLKAGQSPVFKKPEPKKKKAKARKAVAAA</sequence>
<accession>U2KX66</accession>
<keyword evidence="2" id="KW-0328">Glycosyltransferase</keyword>
<feature type="transmembrane region" description="Helical" evidence="18">
    <location>
        <begin position="67"/>
        <end position="88"/>
    </location>
</feature>
<dbReference type="Proteomes" id="UP000016662">
    <property type="component" value="Unassembled WGS sequence"/>
</dbReference>
<feature type="transmembrane region" description="Helical" evidence="18">
    <location>
        <begin position="239"/>
        <end position="258"/>
    </location>
</feature>
<feature type="region of interest" description="Disordered" evidence="17">
    <location>
        <begin position="411"/>
        <end position="431"/>
    </location>
</feature>
<feature type="transmembrane region" description="Helical" evidence="18">
    <location>
        <begin position="12"/>
        <end position="32"/>
    </location>
</feature>
<evidence type="ECO:0000256" key="15">
    <source>
        <dbReference type="ARBA" id="ARBA00049902"/>
    </source>
</evidence>
<evidence type="ECO:0000256" key="7">
    <source>
        <dbReference type="ARBA" id="ARBA00022989"/>
    </source>
</evidence>
<evidence type="ECO:0000256" key="12">
    <source>
        <dbReference type="ARBA" id="ARBA00041185"/>
    </source>
</evidence>
<evidence type="ECO:0000256" key="1">
    <source>
        <dbReference type="ARBA" id="ARBA00004141"/>
    </source>
</evidence>
<comment type="catalytic activity">
    <reaction evidence="15">
        <text>[GlcNAc-(1-&gt;4)-Mur2Ac(oyl-L-Ala-gamma-D-Glu-L-Lys-D-Ala-D-Ala)](n)-di-trans,octa-cis-undecaprenyl diphosphate + beta-D-GlcNAc-(1-&gt;4)-Mur2Ac(oyl-L-Ala-gamma-D-Glu-L-Lys-D-Ala-D-Ala)-di-trans,octa-cis-undecaprenyl diphosphate = [GlcNAc-(1-&gt;4)-Mur2Ac(oyl-L-Ala-gamma-D-Glu-L-Lys-D-Ala-D-Ala)](n+1)-di-trans,octa-cis-undecaprenyl diphosphate + di-trans,octa-cis-undecaprenyl diphosphate + H(+)</text>
        <dbReference type="Rhea" id="RHEA:23708"/>
        <dbReference type="Rhea" id="RHEA-COMP:9602"/>
        <dbReference type="Rhea" id="RHEA-COMP:9603"/>
        <dbReference type="ChEBI" id="CHEBI:15378"/>
        <dbReference type="ChEBI" id="CHEBI:58405"/>
        <dbReference type="ChEBI" id="CHEBI:60033"/>
        <dbReference type="ChEBI" id="CHEBI:78435"/>
        <dbReference type="EC" id="2.4.99.28"/>
    </reaction>
</comment>
<feature type="compositionally biased region" description="Basic residues" evidence="17">
    <location>
        <begin position="416"/>
        <end position="431"/>
    </location>
</feature>
<evidence type="ECO:0000256" key="8">
    <source>
        <dbReference type="ARBA" id="ARBA00023136"/>
    </source>
</evidence>
<dbReference type="PANTHER" id="PTHR30474:SF2">
    <property type="entry name" value="PEPTIDOGLYCAN GLYCOSYLTRANSFERASE FTSW-RELATED"/>
    <property type="match status" value="1"/>
</dbReference>
<dbReference type="PANTHER" id="PTHR30474">
    <property type="entry name" value="CELL CYCLE PROTEIN"/>
    <property type="match status" value="1"/>
</dbReference>
<dbReference type="PATRIC" id="fig|411473.3.peg.664"/>
<evidence type="ECO:0000256" key="14">
    <source>
        <dbReference type="ARBA" id="ARBA00044770"/>
    </source>
</evidence>
<keyword evidence="7 18" id="KW-1133">Transmembrane helix</keyword>
<feature type="transmembrane region" description="Helical" evidence="18">
    <location>
        <begin position="384"/>
        <end position="404"/>
    </location>
</feature>
<dbReference type="GO" id="GO:0032153">
    <property type="term" value="C:cell division site"/>
    <property type="evidence" value="ECO:0007669"/>
    <property type="project" value="TreeGrafter"/>
</dbReference>
<gene>
    <name evidence="19" type="ORF">RUMCAL_00814</name>
</gene>
<dbReference type="eggNOG" id="COG0772">
    <property type="taxonomic scope" value="Bacteria"/>
</dbReference>
<keyword evidence="3" id="KW-0808">Transferase</keyword>
<evidence type="ECO:0000256" key="10">
    <source>
        <dbReference type="ARBA" id="ARBA00033270"/>
    </source>
</evidence>
<evidence type="ECO:0000256" key="13">
    <source>
        <dbReference type="ARBA" id="ARBA00041418"/>
    </source>
</evidence>
<organism evidence="19 20">
    <name type="scientific">Ruminococcus callidus ATCC 27760</name>
    <dbReference type="NCBI Taxonomy" id="411473"/>
    <lineage>
        <taxon>Bacteria</taxon>
        <taxon>Bacillati</taxon>
        <taxon>Bacillota</taxon>
        <taxon>Clostridia</taxon>
        <taxon>Eubacteriales</taxon>
        <taxon>Oscillospiraceae</taxon>
        <taxon>Ruminococcus</taxon>
    </lineage>
</organism>
<evidence type="ECO:0000256" key="18">
    <source>
        <dbReference type="SAM" id="Phobius"/>
    </source>
</evidence>
<keyword evidence="20" id="KW-1185">Reference proteome</keyword>
<dbReference type="OrthoDB" id="9812661at2"/>
<evidence type="ECO:0000256" key="9">
    <source>
        <dbReference type="ARBA" id="ARBA00032370"/>
    </source>
</evidence>
<evidence type="ECO:0000256" key="5">
    <source>
        <dbReference type="ARBA" id="ARBA00022960"/>
    </source>
</evidence>
<evidence type="ECO:0000256" key="11">
    <source>
        <dbReference type="ARBA" id="ARBA00038053"/>
    </source>
</evidence>
<dbReference type="HOGENOM" id="CLU_632955_0_0_9"/>
<comment type="subcellular location">
    <subcellularLocation>
        <location evidence="1">Membrane</location>
        <topology evidence="1">Multi-pass membrane protein</topology>
    </subcellularLocation>
</comment>
<dbReference type="STRING" id="411473.RUMCAL_00814"/>
<evidence type="ECO:0000256" key="3">
    <source>
        <dbReference type="ARBA" id="ARBA00022679"/>
    </source>
</evidence>
<proteinExistence type="inferred from homology"/>
<evidence type="ECO:0000256" key="2">
    <source>
        <dbReference type="ARBA" id="ARBA00022676"/>
    </source>
</evidence>
<name>U2KX66_9FIRM</name>
<evidence type="ECO:0000256" key="6">
    <source>
        <dbReference type="ARBA" id="ARBA00022984"/>
    </source>
</evidence>
<comment type="function">
    <text evidence="16">Peptidoglycan polymerase that is essential for cell division.</text>
</comment>
<feature type="transmembrane region" description="Helical" evidence="18">
    <location>
        <begin position="181"/>
        <end position="206"/>
    </location>
</feature>
<dbReference type="GO" id="GO:0005886">
    <property type="term" value="C:plasma membrane"/>
    <property type="evidence" value="ECO:0007669"/>
    <property type="project" value="TreeGrafter"/>
</dbReference>
<dbReference type="AlphaFoldDB" id="U2KX66"/>
<feature type="transmembrane region" description="Helical" evidence="18">
    <location>
        <begin position="123"/>
        <end position="140"/>
    </location>
</feature>
<dbReference type="EC" id="2.4.99.28" evidence="14"/>
<dbReference type="InterPro" id="IPR001182">
    <property type="entry name" value="FtsW/RodA"/>
</dbReference>
<reference evidence="19 20" key="1">
    <citation type="submission" date="2013-07" db="EMBL/GenBank/DDBJ databases">
        <authorList>
            <person name="Weinstock G."/>
            <person name="Sodergren E."/>
            <person name="Wylie T."/>
            <person name="Fulton L."/>
            <person name="Fulton R."/>
            <person name="Fronick C."/>
            <person name="O'Laughlin M."/>
            <person name="Godfrey J."/>
            <person name="Miner T."/>
            <person name="Herter B."/>
            <person name="Appelbaum E."/>
            <person name="Cordes M."/>
            <person name="Lek S."/>
            <person name="Wollam A."/>
            <person name="Pepin K.H."/>
            <person name="Palsikar V.B."/>
            <person name="Mitreva M."/>
            <person name="Wilson R.K."/>
        </authorList>
    </citation>
    <scope>NUCLEOTIDE SEQUENCE [LARGE SCALE GENOMIC DNA]</scope>
    <source>
        <strain evidence="19 20">ATCC 27760</strain>
    </source>
</reference>
<evidence type="ECO:0000313" key="19">
    <source>
        <dbReference type="EMBL" id="ERJ96887.1"/>
    </source>
</evidence>
<feature type="transmembrane region" description="Helical" evidence="18">
    <location>
        <begin position="38"/>
        <end position="60"/>
    </location>
</feature>
<dbReference type="GO" id="GO:0008955">
    <property type="term" value="F:peptidoglycan glycosyltransferase activity"/>
    <property type="evidence" value="ECO:0007669"/>
    <property type="project" value="UniProtKB-EC"/>
</dbReference>